<name>A0A6M3KTP7_9ZZZZ</name>
<evidence type="ECO:0000313" key="2">
    <source>
        <dbReference type="EMBL" id="QJA84941.1"/>
    </source>
</evidence>
<dbReference type="EMBL" id="MT142542">
    <property type="protein sequence ID" value="QJA84941.1"/>
    <property type="molecule type" value="Genomic_DNA"/>
</dbReference>
<protein>
    <submittedName>
        <fullName evidence="2">Uncharacterized protein</fullName>
    </submittedName>
</protein>
<dbReference type="EMBL" id="MT141684">
    <property type="protein sequence ID" value="QJA69188.1"/>
    <property type="molecule type" value="Genomic_DNA"/>
</dbReference>
<accession>A0A6M3KTP7</accession>
<reference evidence="2" key="1">
    <citation type="submission" date="2020-03" db="EMBL/GenBank/DDBJ databases">
        <title>The deep terrestrial virosphere.</title>
        <authorList>
            <person name="Holmfeldt K."/>
            <person name="Nilsson E."/>
            <person name="Simone D."/>
            <person name="Lopez-Fernandez M."/>
            <person name="Wu X."/>
            <person name="de Brujin I."/>
            <person name="Lundin D."/>
            <person name="Andersson A."/>
            <person name="Bertilsson S."/>
            <person name="Dopson M."/>
        </authorList>
    </citation>
    <scope>NUCLEOTIDE SEQUENCE</scope>
    <source>
        <strain evidence="1">MM415A04982</strain>
        <strain evidence="2">MM415B02317</strain>
    </source>
</reference>
<organism evidence="2">
    <name type="scientific">viral metagenome</name>
    <dbReference type="NCBI Taxonomy" id="1070528"/>
    <lineage>
        <taxon>unclassified sequences</taxon>
        <taxon>metagenomes</taxon>
        <taxon>organismal metagenomes</taxon>
    </lineage>
</organism>
<sequence length="130" mass="14285">MSTAERDARIARIIADIKSICEVLEPGSITGKKGGEMGAINTAGCTLAAEERQISKETGRTDRLIEELHCVIDSLGTRIDSVLLQSQEMPGANPQSRPQLCELADRIYEHNSRIRYAIDKLSGIERSCEL</sequence>
<dbReference type="AlphaFoldDB" id="A0A6M3KTP7"/>
<proteinExistence type="predicted"/>
<evidence type="ECO:0000313" key="1">
    <source>
        <dbReference type="EMBL" id="QJA69188.1"/>
    </source>
</evidence>
<gene>
    <name evidence="1" type="ORF">MM415A04982_0010</name>
    <name evidence="2" type="ORF">MM415B02317_0020</name>
</gene>